<evidence type="ECO:0000256" key="7">
    <source>
        <dbReference type="SAM" id="Phobius"/>
    </source>
</evidence>
<dbReference type="InParanoid" id="D6Z2P7"/>
<feature type="transmembrane region" description="Helical" evidence="7">
    <location>
        <begin position="31"/>
        <end position="52"/>
    </location>
</feature>
<evidence type="ECO:0000256" key="1">
    <source>
        <dbReference type="ARBA" id="ARBA00004533"/>
    </source>
</evidence>
<keyword evidence="2" id="KW-1003">Cell membrane</keyword>
<evidence type="ECO:0000256" key="5">
    <source>
        <dbReference type="ARBA" id="ARBA00023136"/>
    </source>
</evidence>
<protein>
    <submittedName>
        <fullName evidence="8">Lipid A biosynthesis acyltransferase</fullName>
    </submittedName>
</protein>
<accession>D6Z2P7</accession>
<evidence type="ECO:0000256" key="4">
    <source>
        <dbReference type="ARBA" id="ARBA00022679"/>
    </source>
</evidence>
<dbReference type="PANTHER" id="PTHR30606">
    <property type="entry name" value="LIPID A BIOSYNTHESIS LAUROYL ACYLTRANSFERASE"/>
    <property type="match status" value="1"/>
</dbReference>
<keyword evidence="7" id="KW-1133">Transmembrane helix</keyword>
<dbReference type="KEGG" id="dak:DaAHT2_1124"/>
<dbReference type="EMBL" id="CP001940">
    <property type="protein sequence ID" value="ADH85822.1"/>
    <property type="molecule type" value="Genomic_DNA"/>
</dbReference>
<evidence type="ECO:0000256" key="2">
    <source>
        <dbReference type="ARBA" id="ARBA00022475"/>
    </source>
</evidence>
<name>D6Z2P7_DESAT</name>
<dbReference type="Proteomes" id="UP000001508">
    <property type="component" value="Chromosome"/>
</dbReference>
<dbReference type="GO" id="GO:0005886">
    <property type="term" value="C:plasma membrane"/>
    <property type="evidence" value="ECO:0007669"/>
    <property type="project" value="UniProtKB-SubCell"/>
</dbReference>
<keyword evidence="9" id="KW-1185">Reference proteome</keyword>
<evidence type="ECO:0000256" key="3">
    <source>
        <dbReference type="ARBA" id="ARBA00022519"/>
    </source>
</evidence>
<dbReference type="STRING" id="589865.DaAHT2_1124"/>
<dbReference type="PANTHER" id="PTHR30606:SF10">
    <property type="entry name" value="PHOSPHATIDYLINOSITOL MANNOSIDE ACYLTRANSFERASE"/>
    <property type="match status" value="1"/>
</dbReference>
<proteinExistence type="predicted"/>
<keyword evidence="3" id="KW-0997">Cell inner membrane</keyword>
<comment type="subcellular location">
    <subcellularLocation>
        <location evidence="1">Cell inner membrane</location>
    </subcellularLocation>
</comment>
<dbReference type="GO" id="GO:0016746">
    <property type="term" value="F:acyltransferase activity"/>
    <property type="evidence" value="ECO:0007669"/>
    <property type="project" value="UniProtKB-KW"/>
</dbReference>
<dbReference type="eggNOG" id="COG4261">
    <property type="taxonomic scope" value="Bacteria"/>
</dbReference>
<dbReference type="InterPro" id="IPR004960">
    <property type="entry name" value="LipA_acyltrans"/>
</dbReference>
<keyword evidence="7" id="KW-0812">Transmembrane</keyword>
<sequence length="303" mass="34189">MQSVGKKQPGSGGWQRLEALGHSCFYLTLRLFGLAGAYLLLVPVVAVYLLGSREIHRRTRPYLQRRFPELSRWGLWLATFKNVHSFGRVLVDRAWLGMGRNRAFAGETAGYEQLLKLVAEGKGVVLLTAHVGNWQTALAHLERLPVPVHALMHYDQQAVAKHFFDLRPGRRPFHIISTDGPLGGVVEATAALQRGEVVTIMGDRLVKGSSVTVDFLGAPVRLPDAAYVLAGCVGAPVAAMFAAKTGRRRYQLRIRDVWYPRWQGRNQRAEACRASGARFARSLQEHVDEYPYQWYNFYDFWQQ</sequence>
<keyword evidence="4 8" id="KW-0808">Transferase</keyword>
<evidence type="ECO:0000256" key="6">
    <source>
        <dbReference type="ARBA" id="ARBA00023315"/>
    </source>
</evidence>
<gene>
    <name evidence="8" type="ordered locus">DaAHT2_1124</name>
</gene>
<evidence type="ECO:0000313" key="9">
    <source>
        <dbReference type="Proteomes" id="UP000001508"/>
    </source>
</evidence>
<dbReference type="Pfam" id="PF03279">
    <property type="entry name" value="Lip_A_acyltrans"/>
    <property type="match status" value="1"/>
</dbReference>
<keyword evidence="5 7" id="KW-0472">Membrane</keyword>
<reference evidence="9" key="1">
    <citation type="submission" date="2010-02" db="EMBL/GenBank/DDBJ databases">
        <title>Complete sequence of Desulfurivibrio alkaliphilus AHT2.</title>
        <authorList>
            <consortium name="US DOE Joint Genome Institute"/>
            <person name="Pitluck S."/>
            <person name="Chertkov O."/>
            <person name="Detter J.C."/>
            <person name="Han C."/>
            <person name="Tapia R."/>
            <person name="Larimer F."/>
            <person name="Land M."/>
            <person name="Hauser L."/>
            <person name="Kyrpides N."/>
            <person name="Mikhailova N."/>
            <person name="Sorokin D.Y."/>
            <person name="Muyzer G."/>
            <person name="Woyke T."/>
        </authorList>
    </citation>
    <scope>NUCLEOTIDE SEQUENCE [LARGE SCALE GENOMIC DNA]</scope>
    <source>
        <strain evidence="9">DSM 19089 / UNIQEM U267 / AHT2</strain>
    </source>
</reference>
<dbReference type="OrthoDB" id="9808633at2"/>
<dbReference type="CDD" id="cd07984">
    <property type="entry name" value="LPLAT_LABLAT-like"/>
    <property type="match status" value="1"/>
</dbReference>
<dbReference type="RefSeq" id="WP_013163351.1">
    <property type="nucleotide sequence ID" value="NC_014216.1"/>
</dbReference>
<dbReference type="GO" id="GO:0009247">
    <property type="term" value="P:glycolipid biosynthetic process"/>
    <property type="evidence" value="ECO:0007669"/>
    <property type="project" value="UniProtKB-ARBA"/>
</dbReference>
<dbReference type="AlphaFoldDB" id="D6Z2P7"/>
<evidence type="ECO:0000313" key="8">
    <source>
        <dbReference type="EMBL" id="ADH85822.1"/>
    </source>
</evidence>
<dbReference type="HOGENOM" id="CLU_049421_2_0_7"/>
<organism evidence="8 9">
    <name type="scientific">Desulfurivibrio alkaliphilus (strain DSM 19089 / UNIQEM U267 / AHT2)</name>
    <dbReference type="NCBI Taxonomy" id="589865"/>
    <lineage>
        <taxon>Bacteria</taxon>
        <taxon>Pseudomonadati</taxon>
        <taxon>Thermodesulfobacteriota</taxon>
        <taxon>Desulfobulbia</taxon>
        <taxon>Desulfobulbales</taxon>
        <taxon>Desulfobulbaceae</taxon>
        <taxon>Desulfurivibrio</taxon>
    </lineage>
</organism>
<keyword evidence="6 8" id="KW-0012">Acyltransferase</keyword>